<dbReference type="KEGG" id="beq:BEWA_019480"/>
<name>L0AV28_THEEQ</name>
<dbReference type="OrthoDB" id="360592at2759"/>
<evidence type="ECO:0000313" key="2">
    <source>
        <dbReference type="Proteomes" id="UP000031512"/>
    </source>
</evidence>
<reference evidence="1 2" key="1">
    <citation type="journal article" date="2012" name="BMC Genomics">
        <title>Comparative genomic analysis and phylogenetic position of Theileria equi.</title>
        <authorList>
            <person name="Kappmeyer L.S."/>
            <person name="Thiagarajan M."/>
            <person name="Herndon D.R."/>
            <person name="Ramsay J.D."/>
            <person name="Caler E."/>
            <person name="Djikeng A."/>
            <person name="Gillespie J.J."/>
            <person name="Lau A.O."/>
            <person name="Roalson E.H."/>
            <person name="Silva J.C."/>
            <person name="Silva M.G."/>
            <person name="Suarez C.E."/>
            <person name="Ueti M.W."/>
            <person name="Nene V.M."/>
            <person name="Mealey R.H."/>
            <person name="Knowles D.P."/>
            <person name="Brayton K.A."/>
        </authorList>
    </citation>
    <scope>NUCLEOTIDE SEQUENCE [LARGE SCALE GENOMIC DNA]</scope>
    <source>
        <strain evidence="1 2">WA</strain>
    </source>
</reference>
<sequence>MRISFVPRFNQFKIKISRNSNLKEIETLVDNYEKALINPELFPAHIQKLHYIATEIRREREAIGISQSDLGVNKLSVKTAERIIYAIYDKFTPELYFVASREPAAIDFYNLYLSSLSDRNNVILKWISEHDINTLGIYILESISTTKIHFSELAKARLLFWKSYPFYKHNDCVQY</sequence>
<organism evidence="1 2">
    <name type="scientific">Theileria equi strain WA</name>
    <dbReference type="NCBI Taxonomy" id="1537102"/>
    <lineage>
        <taxon>Eukaryota</taxon>
        <taxon>Sar</taxon>
        <taxon>Alveolata</taxon>
        <taxon>Apicomplexa</taxon>
        <taxon>Aconoidasida</taxon>
        <taxon>Piroplasmida</taxon>
        <taxon>Theileriidae</taxon>
        <taxon>Theileria</taxon>
    </lineage>
</organism>
<dbReference type="eggNOG" id="ENOG502TNBE">
    <property type="taxonomic scope" value="Eukaryota"/>
</dbReference>
<dbReference type="AlphaFoldDB" id="L0AV28"/>
<dbReference type="Proteomes" id="UP000031512">
    <property type="component" value="Chromosome 1"/>
</dbReference>
<accession>L0AV28</accession>
<dbReference type="VEuPathDB" id="PiroplasmaDB:BEWA_019480"/>
<dbReference type="RefSeq" id="XP_004828769.1">
    <property type="nucleotide sequence ID" value="XM_004828712.1"/>
</dbReference>
<keyword evidence="2" id="KW-1185">Reference proteome</keyword>
<proteinExistence type="predicted"/>
<dbReference type="EMBL" id="CP001669">
    <property type="protein sequence ID" value="AFZ79103.1"/>
    <property type="molecule type" value="Genomic_DNA"/>
</dbReference>
<evidence type="ECO:0000313" key="1">
    <source>
        <dbReference type="EMBL" id="AFZ79103.1"/>
    </source>
</evidence>
<gene>
    <name evidence="1" type="ORF">BEWA_019480</name>
</gene>
<protein>
    <submittedName>
        <fullName evidence="1">Uncharacterized protein</fullName>
    </submittedName>
</protein>
<dbReference type="GeneID" id="15806085"/>